<protein>
    <recommendedName>
        <fullName evidence="1">Putative plant transposon protein domain-containing protein</fullName>
    </recommendedName>
</protein>
<keyword evidence="3" id="KW-1185">Reference proteome</keyword>
<evidence type="ECO:0000313" key="2">
    <source>
        <dbReference type="EMBL" id="MCI23618.1"/>
    </source>
</evidence>
<reference evidence="2 3" key="1">
    <citation type="journal article" date="2018" name="Front. Plant Sci.">
        <title>Red Clover (Trifolium pratense) and Zigzag Clover (T. medium) - A Picture of Genomic Similarities and Differences.</title>
        <authorList>
            <person name="Dluhosova J."/>
            <person name="Istvanek J."/>
            <person name="Nedelnik J."/>
            <person name="Repkova J."/>
        </authorList>
    </citation>
    <scope>NUCLEOTIDE SEQUENCE [LARGE SCALE GENOMIC DNA]</scope>
    <source>
        <strain evidence="3">cv. 10/8</strain>
        <tissue evidence="2">Leaf</tissue>
    </source>
</reference>
<name>A0A392QHG0_9FABA</name>
<dbReference type="AlphaFoldDB" id="A0A392QHG0"/>
<evidence type="ECO:0000313" key="3">
    <source>
        <dbReference type="Proteomes" id="UP000265520"/>
    </source>
</evidence>
<sequence>RSIDFPSITSFPRMQQITEGYGWMDFNNMIGDCNISWVEEFYANAFGSEDDDYTSFVREVEISYATNVIDSVFGFRPEEHCMVIQRRTSGHTEAEYTEMLHELAMPGKDWRYDSHGGRSRLQATEMVPVAEAWAKWLVRNFECCSNETEIIMTRCHAVYAIMRGDPIRVGDLIARSIKRMITTADVYVGHPFV</sequence>
<comment type="caution">
    <text evidence="2">The sequence shown here is derived from an EMBL/GenBank/DDBJ whole genome shotgun (WGS) entry which is preliminary data.</text>
</comment>
<dbReference type="Pfam" id="PF20167">
    <property type="entry name" value="Transposase_32"/>
    <property type="match status" value="1"/>
</dbReference>
<organism evidence="2 3">
    <name type="scientific">Trifolium medium</name>
    <dbReference type="NCBI Taxonomy" id="97028"/>
    <lineage>
        <taxon>Eukaryota</taxon>
        <taxon>Viridiplantae</taxon>
        <taxon>Streptophyta</taxon>
        <taxon>Embryophyta</taxon>
        <taxon>Tracheophyta</taxon>
        <taxon>Spermatophyta</taxon>
        <taxon>Magnoliopsida</taxon>
        <taxon>eudicotyledons</taxon>
        <taxon>Gunneridae</taxon>
        <taxon>Pentapetalae</taxon>
        <taxon>rosids</taxon>
        <taxon>fabids</taxon>
        <taxon>Fabales</taxon>
        <taxon>Fabaceae</taxon>
        <taxon>Papilionoideae</taxon>
        <taxon>50 kb inversion clade</taxon>
        <taxon>NPAAA clade</taxon>
        <taxon>Hologalegina</taxon>
        <taxon>IRL clade</taxon>
        <taxon>Trifolieae</taxon>
        <taxon>Trifolium</taxon>
    </lineage>
</organism>
<dbReference type="Proteomes" id="UP000265520">
    <property type="component" value="Unassembled WGS sequence"/>
</dbReference>
<proteinExistence type="predicted"/>
<feature type="domain" description="Putative plant transposon protein" evidence="1">
    <location>
        <begin position="21"/>
        <end position="184"/>
    </location>
</feature>
<dbReference type="InterPro" id="IPR046796">
    <property type="entry name" value="Transposase_32_dom"/>
</dbReference>
<evidence type="ECO:0000259" key="1">
    <source>
        <dbReference type="Pfam" id="PF20167"/>
    </source>
</evidence>
<feature type="non-terminal residue" evidence="2">
    <location>
        <position position="193"/>
    </location>
</feature>
<feature type="non-terminal residue" evidence="2">
    <location>
        <position position="1"/>
    </location>
</feature>
<dbReference type="EMBL" id="LXQA010137008">
    <property type="protein sequence ID" value="MCI23618.1"/>
    <property type="molecule type" value="Genomic_DNA"/>
</dbReference>
<accession>A0A392QHG0</accession>